<dbReference type="OrthoDB" id="9982095at2759"/>
<feature type="region of interest" description="Disordered" evidence="9">
    <location>
        <begin position="1"/>
        <end position="26"/>
    </location>
</feature>
<dbReference type="PANTHER" id="PTHR10962:SF1">
    <property type="entry name" value="INTEGRAL MEMBRANE PROTEIN 2"/>
    <property type="match status" value="1"/>
</dbReference>
<dbReference type="InterPro" id="IPR007084">
    <property type="entry name" value="BRICHOS_dom"/>
</dbReference>
<keyword evidence="4" id="KW-0735">Signal-anchor</keyword>
<accession>A0A7R9BKZ1</accession>
<evidence type="ECO:0000256" key="2">
    <source>
        <dbReference type="ARBA" id="ARBA00006794"/>
    </source>
</evidence>
<comment type="subcellular location">
    <subcellularLocation>
        <location evidence="1">Membrane</location>
        <topology evidence="1">Single-pass type II membrane protein</topology>
    </subcellularLocation>
</comment>
<gene>
    <name evidence="12" type="ORF">NMOB1V02_LOCUS4235</name>
</gene>
<evidence type="ECO:0000256" key="9">
    <source>
        <dbReference type="SAM" id="MobiDB-lite"/>
    </source>
</evidence>
<evidence type="ECO:0000256" key="8">
    <source>
        <dbReference type="ARBA" id="ARBA00023180"/>
    </source>
</evidence>
<evidence type="ECO:0000256" key="5">
    <source>
        <dbReference type="ARBA" id="ARBA00022989"/>
    </source>
</evidence>
<dbReference type="EMBL" id="OA882673">
    <property type="protein sequence ID" value="CAD7276473.1"/>
    <property type="molecule type" value="Genomic_DNA"/>
</dbReference>
<dbReference type="AlphaFoldDB" id="A0A7R9BKZ1"/>
<evidence type="ECO:0000256" key="1">
    <source>
        <dbReference type="ARBA" id="ARBA00004606"/>
    </source>
</evidence>
<dbReference type="Proteomes" id="UP000678499">
    <property type="component" value="Unassembled WGS sequence"/>
</dbReference>
<proteinExistence type="inferred from homology"/>
<keyword evidence="7" id="KW-1015">Disulfide bond</keyword>
<evidence type="ECO:0000256" key="6">
    <source>
        <dbReference type="ARBA" id="ARBA00023136"/>
    </source>
</evidence>
<keyword evidence="5 10" id="KW-1133">Transmembrane helix</keyword>
<evidence type="ECO:0000313" key="13">
    <source>
        <dbReference type="Proteomes" id="UP000678499"/>
    </source>
</evidence>
<dbReference type="PANTHER" id="PTHR10962">
    <property type="entry name" value="INTEGRAL TRANSMEMBRANE PROTEIN 2"/>
    <property type="match status" value="1"/>
</dbReference>
<dbReference type="PROSITE" id="PS50869">
    <property type="entry name" value="BRICHOS"/>
    <property type="match status" value="1"/>
</dbReference>
<dbReference type="GO" id="GO:0001540">
    <property type="term" value="F:amyloid-beta binding"/>
    <property type="evidence" value="ECO:0007669"/>
    <property type="project" value="TreeGrafter"/>
</dbReference>
<evidence type="ECO:0000256" key="10">
    <source>
        <dbReference type="SAM" id="Phobius"/>
    </source>
</evidence>
<feature type="domain" description="BRICHOS" evidence="11">
    <location>
        <begin position="195"/>
        <end position="290"/>
    </location>
</feature>
<dbReference type="GO" id="GO:0070062">
    <property type="term" value="C:extracellular exosome"/>
    <property type="evidence" value="ECO:0007669"/>
    <property type="project" value="TreeGrafter"/>
</dbReference>
<protein>
    <recommendedName>
        <fullName evidence="11">BRICHOS domain-containing protein</fullName>
    </recommendedName>
</protein>
<organism evidence="12">
    <name type="scientific">Notodromas monacha</name>
    <dbReference type="NCBI Taxonomy" id="399045"/>
    <lineage>
        <taxon>Eukaryota</taxon>
        <taxon>Metazoa</taxon>
        <taxon>Ecdysozoa</taxon>
        <taxon>Arthropoda</taxon>
        <taxon>Crustacea</taxon>
        <taxon>Oligostraca</taxon>
        <taxon>Ostracoda</taxon>
        <taxon>Podocopa</taxon>
        <taxon>Podocopida</taxon>
        <taxon>Cypridocopina</taxon>
        <taxon>Cypridoidea</taxon>
        <taxon>Cyprididae</taxon>
        <taxon>Notodromas</taxon>
    </lineage>
</organism>
<name>A0A7R9BKZ1_9CRUS</name>
<reference evidence="12" key="1">
    <citation type="submission" date="2020-11" db="EMBL/GenBank/DDBJ databases">
        <authorList>
            <person name="Tran Van P."/>
        </authorList>
    </citation>
    <scope>NUCLEOTIDE SEQUENCE</scope>
</reference>
<evidence type="ECO:0000256" key="7">
    <source>
        <dbReference type="ARBA" id="ARBA00023157"/>
    </source>
</evidence>
<evidence type="ECO:0000256" key="4">
    <source>
        <dbReference type="ARBA" id="ARBA00022968"/>
    </source>
</evidence>
<dbReference type="InterPro" id="IPR040145">
    <property type="entry name" value="ITM2"/>
</dbReference>
<comment type="similarity">
    <text evidence="2">Belongs to the ITM2 family.</text>
</comment>
<dbReference type="GO" id="GO:0042985">
    <property type="term" value="P:negative regulation of amyloid precursor protein biosynthetic process"/>
    <property type="evidence" value="ECO:0007669"/>
    <property type="project" value="TreeGrafter"/>
</dbReference>
<dbReference type="GO" id="GO:0005886">
    <property type="term" value="C:plasma membrane"/>
    <property type="evidence" value="ECO:0007669"/>
    <property type="project" value="TreeGrafter"/>
</dbReference>
<sequence length="375" mass="41372">MNFGLTGKNSDGMKDPLVPSQGEKMTGDELLSGEKKGIGGVIFPADDAKVPVSAFVNPKNPDKVDTEALNRDTASACIITVTDGTGRGDPQQRALKEMIAGSVCLGLVVTVALVLLGGSYSLGYVLDFASGGNMNARHYRGWCAVPYNYWKQAEASGDLLLADDIPLFFHERFVLNVESRGENEIMRAEVEVPDFKGGRHGKFLHDFRKNLTAIVDMTGGRCFVLPLDTEHVLPPQSLANVFQDMKNGRFQVDTAVIRETMRVIWPPIEDVASLGVYIGWACQHRQTFRLEKIDPETYCESPPCGNLEEIQKEIFEKVHDMVESEGDIVRYKRDVSPKGIEDEKNSNQIVKKRGLVFAEFAGKNVVEFDIVGLAA</sequence>
<dbReference type="SMART" id="SM01039">
    <property type="entry name" value="BRICHOS"/>
    <property type="match status" value="1"/>
</dbReference>
<keyword evidence="13" id="KW-1185">Reference proteome</keyword>
<feature type="transmembrane region" description="Helical" evidence="10">
    <location>
        <begin position="103"/>
        <end position="126"/>
    </location>
</feature>
<evidence type="ECO:0000313" key="12">
    <source>
        <dbReference type="EMBL" id="CAD7276473.1"/>
    </source>
</evidence>
<evidence type="ECO:0000259" key="11">
    <source>
        <dbReference type="PROSITE" id="PS50869"/>
    </source>
</evidence>
<dbReference type="Pfam" id="PF04089">
    <property type="entry name" value="BRICHOS"/>
    <property type="match status" value="1"/>
</dbReference>
<keyword evidence="8" id="KW-0325">Glycoprotein</keyword>
<evidence type="ECO:0000256" key="3">
    <source>
        <dbReference type="ARBA" id="ARBA00022692"/>
    </source>
</evidence>
<dbReference type="GO" id="GO:0005794">
    <property type="term" value="C:Golgi apparatus"/>
    <property type="evidence" value="ECO:0007669"/>
    <property type="project" value="TreeGrafter"/>
</dbReference>
<keyword evidence="6 10" id="KW-0472">Membrane</keyword>
<dbReference type="EMBL" id="CAJPEX010000636">
    <property type="protein sequence ID" value="CAG0916625.1"/>
    <property type="molecule type" value="Genomic_DNA"/>
</dbReference>
<keyword evidence="3 10" id="KW-0812">Transmembrane</keyword>